<organism evidence="1">
    <name type="scientific">marine sediment metagenome</name>
    <dbReference type="NCBI Taxonomy" id="412755"/>
    <lineage>
        <taxon>unclassified sequences</taxon>
        <taxon>metagenomes</taxon>
        <taxon>ecological metagenomes</taxon>
    </lineage>
</organism>
<gene>
    <name evidence="1" type="ORF">LCGC14_0225470</name>
</gene>
<dbReference type="AlphaFoldDB" id="A0A0F9XGA6"/>
<sequence>MSNKQLDQEKDINLCSCLYDVIINLDNTCVRKTDSDISNKIDYVESLRHYAESTIGYSPDEECDREDFIEDYKDIFVRLALITNEQLNSEGIIYYRVHRIVFDRYIINANILRDKYNVSIWSDCHSLSSQASFLIYWKGHLLLRMDCPPDIGDILHSMKYFDRPHKPIMSIIDLTDDIKTQR</sequence>
<comment type="caution">
    <text evidence="1">The sequence shown here is derived from an EMBL/GenBank/DDBJ whole genome shotgun (WGS) entry which is preliminary data.</text>
</comment>
<evidence type="ECO:0000313" key="1">
    <source>
        <dbReference type="EMBL" id="KKN90963.1"/>
    </source>
</evidence>
<dbReference type="EMBL" id="LAZR01000107">
    <property type="protein sequence ID" value="KKN90963.1"/>
    <property type="molecule type" value="Genomic_DNA"/>
</dbReference>
<accession>A0A0F9XGA6</accession>
<protein>
    <submittedName>
        <fullName evidence="1">Uncharacterized protein</fullName>
    </submittedName>
</protein>
<proteinExistence type="predicted"/>
<reference evidence="1" key="1">
    <citation type="journal article" date="2015" name="Nature">
        <title>Complex archaea that bridge the gap between prokaryotes and eukaryotes.</title>
        <authorList>
            <person name="Spang A."/>
            <person name="Saw J.H."/>
            <person name="Jorgensen S.L."/>
            <person name="Zaremba-Niedzwiedzka K."/>
            <person name="Martijn J."/>
            <person name="Lind A.E."/>
            <person name="van Eijk R."/>
            <person name="Schleper C."/>
            <person name="Guy L."/>
            <person name="Ettema T.J."/>
        </authorList>
    </citation>
    <scope>NUCLEOTIDE SEQUENCE</scope>
</reference>
<name>A0A0F9XGA6_9ZZZZ</name>